<evidence type="ECO:0000256" key="1">
    <source>
        <dbReference type="SAM" id="MobiDB-lite"/>
    </source>
</evidence>
<name>W6VCH1_ECHGR</name>
<evidence type="ECO:0000313" key="3">
    <source>
        <dbReference type="Proteomes" id="UP000019149"/>
    </source>
</evidence>
<dbReference type="RefSeq" id="XP_024355775.1">
    <property type="nucleotide sequence ID" value="XM_024489778.1"/>
</dbReference>
<comment type="caution">
    <text evidence="2">The sequence shown here is derived from an EMBL/GenBank/DDBJ whole genome shotgun (WGS) entry which is preliminary data.</text>
</comment>
<dbReference type="EMBL" id="APAU02000002">
    <property type="protein sequence ID" value="EUB64579.1"/>
    <property type="molecule type" value="Genomic_DNA"/>
</dbReference>
<gene>
    <name evidence="2" type="ORF">EGR_00529</name>
</gene>
<dbReference type="GeneID" id="36336244"/>
<dbReference type="CTD" id="36336244"/>
<proteinExistence type="predicted"/>
<feature type="region of interest" description="Disordered" evidence="1">
    <location>
        <begin position="99"/>
        <end position="126"/>
    </location>
</feature>
<accession>W6VCH1</accession>
<reference evidence="2 3" key="1">
    <citation type="journal article" date="2013" name="Nat. Genet.">
        <title>The genome of the hydatid tapeworm Echinococcus granulosus.</title>
        <authorList>
            <person name="Zheng H."/>
            <person name="Zhang W."/>
            <person name="Zhang L."/>
            <person name="Zhang Z."/>
            <person name="Li J."/>
            <person name="Lu G."/>
            <person name="Zhu Y."/>
            <person name="Wang Y."/>
            <person name="Huang Y."/>
            <person name="Liu J."/>
            <person name="Kang H."/>
            <person name="Chen J."/>
            <person name="Wang L."/>
            <person name="Chen A."/>
            <person name="Yu S."/>
            <person name="Gao Z."/>
            <person name="Jin L."/>
            <person name="Gu W."/>
            <person name="Wang Z."/>
            <person name="Zhao L."/>
            <person name="Shi B."/>
            <person name="Wen H."/>
            <person name="Lin R."/>
            <person name="Jones M.K."/>
            <person name="Brejova B."/>
            <person name="Vinar T."/>
            <person name="Zhao G."/>
            <person name="McManus D.P."/>
            <person name="Chen Z."/>
            <person name="Zhou Y."/>
            <person name="Wang S."/>
        </authorList>
    </citation>
    <scope>NUCLEOTIDE SEQUENCE [LARGE SCALE GENOMIC DNA]</scope>
</reference>
<evidence type="ECO:0000313" key="2">
    <source>
        <dbReference type="EMBL" id="EUB64579.1"/>
    </source>
</evidence>
<organism evidence="2 3">
    <name type="scientific">Echinococcus granulosus</name>
    <name type="common">Hydatid tapeworm</name>
    <dbReference type="NCBI Taxonomy" id="6210"/>
    <lineage>
        <taxon>Eukaryota</taxon>
        <taxon>Metazoa</taxon>
        <taxon>Spiralia</taxon>
        <taxon>Lophotrochozoa</taxon>
        <taxon>Platyhelminthes</taxon>
        <taxon>Cestoda</taxon>
        <taxon>Eucestoda</taxon>
        <taxon>Cyclophyllidea</taxon>
        <taxon>Taeniidae</taxon>
        <taxon>Echinococcus</taxon>
        <taxon>Echinococcus granulosus group</taxon>
    </lineage>
</organism>
<dbReference type="AlphaFoldDB" id="W6VCH1"/>
<keyword evidence="3" id="KW-1185">Reference proteome</keyword>
<dbReference type="Proteomes" id="UP000019149">
    <property type="component" value="Unassembled WGS sequence"/>
</dbReference>
<sequence>MSSLSSRIFNPTMFFPQAELLLGQVNHPSSSILLWLITILEKALVVVKDHRSSSSSSSNNRPLFTESTKVNYQLVRVWGELRLLLLLLLSPIPSSPHLTTPRHSAPIHRSLGDDRSGGVTQNGDARDDTRRLIERAAWKGDGGYVCRGGVYGVSVCVSVAHVENAAAQSCVSTFYLVSGEVEEVSRVHFLHIFIQLL</sequence>
<protein>
    <submittedName>
        <fullName evidence="2">Uncharacterized protein</fullName>
    </submittedName>
</protein>
<dbReference type="KEGG" id="egl:EGR_00529"/>